<evidence type="ECO:0000256" key="2">
    <source>
        <dbReference type="ARBA" id="ARBA00004644"/>
    </source>
</evidence>
<evidence type="ECO:0000256" key="6">
    <source>
        <dbReference type="ARBA" id="ARBA00022568"/>
    </source>
</evidence>
<dbReference type="GO" id="GO:0030672">
    <property type="term" value="C:synaptic vesicle membrane"/>
    <property type="evidence" value="ECO:0007669"/>
    <property type="project" value="UniProtKB-SubCell"/>
</dbReference>
<dbReference type="GO" id="GO:0005768">
    <property type="term" value="C:endosome"/>
    <property type="evidence" value="ECO:0007669"/>
    <property type="project" value="UniProtKB-SubCell"/>
</dbReference>
<evidence type="ECO:0000256" key="3">
    <source>
        <dbReference type="ARBA" id="ARBA00010023"/>
    </source>
</evidence>
<keyword evidence="6" id="KW-0106">Calcium</keyword>
<proteinExistence type="inferred from homology"/>
<evidence type="ECO:0000256" key="14">
    <source>
        <dbReference type="ARBA" id="ARBA00023273"/>
    </source>
</evidence>
<evidence type="ECO:0000256" key="9">
    <source>
        <dbReference type="ARBA" id="ARBA00022692"/>
    </source>
</evidence>
<keyword evidence="15" id="KW-0407">Ion channel</keyword>
<keyword evidence="14" id="KW-0966">Cell projection</keyword>
<keyword evidence="11 19" id="KW-1133">Transmembrane helix</keyword>
<keyword evidence="9 19" id="KW-0812">Transmembrane</keyword>
<evidence type="ECO:0000256" key="4">
    <source>
        <dbReference type="ARBA" id="ARBA00016120"/>
    </source>
</evidence>
<evidence type="ECO:0000256" key="15">
    <source>
        <dbReference type="ARBA" id="ARBA00023303"/>
    </source>
</evidence>
<dbReference type="PANTHER" id="PTHR13314:SF2">
    <property type="entry name" value="CALCIUM CHANNEL FLOWER HOMOLOG"/>
    <property type="match status" value="1"/>
</dbReference>
<accession>A0AAW2HW17</accession>
<dbReference type="SMART" id="SM01077">
    <property type="entry name" value="Cg6151-P"/>
    <property type="match status" value="1"/>
</dbReference>
<organism evidence="20">
    <name type="scientific">Menopon gallinae</name>
    <name type="common">poultry shaft louse</name>
    <dbReference type="NCBI Taxonomy" id="328185"/>
    <lineage>
        <taxon>Eukaryota</taxon>
        <taxon>Metazoa</taxon>
        <taxon>Ecdysozoa</taxon>
        <taxon>Arthropoda</taxon>
        <taxon>Hexapoda</taxon>
        <taxon>Insecta</taxon>
        <taxon>Pterygota</taxon>
        <taxon>Neoptera</taxon>
        <taxon>Paraneoptera</taxon>
        <taxon>Psocodea</taxon>
        <taxon>Troctomorpha</taxon>
        <taxon>Phthiraptera</taxon>
        <taxon>Amblycera</taxon>
        <taxon>Menoponidae</taxon>
        <taxon>Menopon</taxon>
    </lineage>
</organism>
<keyword evidence="10" id="KW-0967">Endosome</keyword>
<dbReference type="GO" id="GO:0005262">
    <property type="term" value="F:calcium channel activity"/>
    <property type="evidence" value="ECO:0007669"/>
    <property type="project" value="UniProtKB-KW"/>
</dbReference>
<dbReference type="GO" id="GO:0006897">
    <property type="term" value="P:endocytosis"/>
    <property type="evidence" value="ECO:0007669"/>
    <property type="project" value="UniProtKB-KW"/>
</dbReference>
<comment type="subunit">
    <text evidence="18">Homomultimer. Associates with the dally/ magu complex.</text>
</comment>
<evidence type="ECO:0000256" key="8">
    <source>
        <dbReference type="ARBA" id="ARBA00022673"/>
    </source>
</evidence>
<comment type="similarity">
    <text evidence="3">Belongs to the calcium channel flower family.</text>
</comment>
<dbReference type="AlphaFoldDB" id="A0AAW2HW17"/>
<feature type="transmembrane region" description="Helical" evidence="19">
    <location>
        <begin position="29"/>
        <end position="48"/>
    </location>
</feature>
<comment type="subcellular location">
    <subcellularLocation>
        <location evidence="2">Cytoplasmic vesicle</location>
        <location evidence="2">Secretory vesicle</location>
        <location evidence="2">Synaptic vesicle membrane</location>
        <topology evidence="2">Multi-pass membrane protein</topology>
    </subcellularLocation>
    <subcellularLocation>
        <location evidence="1">Endosome</location>
    </subcellularLocation>
    <subcellularLocation>
        <location evidence="17">Presynaptic cell membrane</location>
    </subcellularLocation>
</comment>
<evidence type="ECO:0000256" key="11">
    <source>
        <dbReference type="ARBA" id="ARBA00022989"/>
    </source>
</evidence>
<comment type="caution">
    <text evidence="20">The sequence shown here is derived from an EMBL/GenBank/DDBJ whole genome shotgun (WGS) entry which is preliminary data.</text>
</comment>
<protein>
    <recommendedName>
        <fullName evidence="4">Calcium channel flower</fullName>
    </recommendedName>
</protein>
<gene>
    <name evidence="20" type="ORF">PYX00_006677</name>
</gene>
<evidence type="ECO:0000256" key="7">
    <source>
        <dbReference type="ARBA" id="ARBA00022583"/>
    </source>
</evidence>
<keyword evidence="8" id="KW-0107">Calcium channel</keyword>
<evidence type="ECO:0000256" key="19">
    <source>
        <dbReference type="SAM" id="Phobius"/>
    </source>
</evidence>
<reference evidence="20" key="1">
    <citation type="journal article" date="2024" name="Gigascience">
        <title>Chromosome-level genome of the poultry shaft louse Menopon gallinae provides insight into the host-switching and adaptive evolution of parasitic lice.</title>
        <authorList>
            <person name="Xu Y."/>
            <person name="Ma L."/>
            <person name="Liu S."/>
            <person name="Liang Y."/>
            <person name="Liu Q."/>
            <person name="He Z."/>
            <person name="Tian L."/>
            <person name="Duan Y."/>
            <person name="Cai W."/>
            <person name="Li H."/>
            <person name="Song F."/>
        </authorList>
    </citation>
    <scope>NUCLEOTIDE SEQUENCE</scope>
    <source>
        <strain evidence="20">Cailab_2023a</strain>
    </source>
</reference>
<dbReference type="Pfam" id="PF10233">
    <property type="entry name" value="Cg6151-P"/>
    <property type="match status" value="1"/>
</dbReference>
<evidence type="ECO:0000313" key="20">
    <source>
        <dbReference type="EMBL" id="KAL0274197.1"/>
    </source>
</evidence>
<evidence type="ECO:0000256" key="18">
    <source>
        <dbReference type="ARBA" id="ARBA00046506"/>
    </source>
</evidence>
<dbReference type="GO" id="GO:0042734">
    <property type="term" value="C:presynaptic membrane"/>
    <property type="evidence" value="ECO:0007669"/>
    <property type="project" value="UniProtKB-SubCell"/>
</dbReference>
<evidence type="ECO:0000256" key="13">
    <source>
        <dbReference type="ARBA" id="ARBA00023136"/>
    </source>
</evidence>
<keyword evidence="7" id="KW-0254">Endocytosis</keyword>
<dbReference type="PANTHER" id="PTHR13314">
    <property type="entry name" value="CALCIUM CHANNEL FLOWER HOMOLOG"/>
    <property type="match status" value="1"/>
</dbReference>
<name>A0AAW2HW17_9NEOP</name>
<keyword evidence="16" id="KW-0968">Cytoplasmic vesicle</keyword>
<keyword evidence="12" id="KW-0406">Ion transport</keyword>
<keyword evidence="13 19" id="KW-0472">Membrane</keyword>
<evidence type="ECO:0000256" key="5">
    <source>
        <dbReference type="ARBA" id="ARBA00022448"/>
    </source>
</evidence>
<evidence type="ECO:0000256" key="16">
    <source>
        <dbReference type="ARBA" id="ARBA00023329"/>
    </source>
</evidence>
<keyword evidence="5" id="KW-0813">Transport</keyword>
<dbReference type="EMBL" id="JARGDH010000003">
    <property type="protein sequence ID" value="KAL0274197.1"/>
    <property type="molecule type" value="Genomic_DNA"/>
</dbReference>
<dbReference type="InterPro" id="IPR019365">
    <property type="entry name" value="TVP18/Ca-channel_flower"/>
</dbReference>
<evidence type="ECO:0000256" key="1">
    <source>
        <dbReference type="ARBA" id="ARBA00004177"/>
    </source>
</evidence>
<feature type="transmembrane region" description="Helical" evidence="19">
    <location>
        <begin position="124"/>
        <end position="143"/>
    </location>
</feature>
<evidence type="ECO:0000256" key="10">
    <source>
        <dbReference type="ARBA" id="ARBA00022753"/>
    </source>
</evidence>
<evidence type="ECO:0000256" key="17">
    <source>
        <dbReference type="ARBA" id="ARBA00034111"/>
    </source>
</evidence>
<sequence>MSFADKLGSLMSRPNDLVSKDDVPWWLKYAGRIAGTVGGAFAILFGVWSCTDIVFGAVRCFVAGVWQMLAGFFVIVVEAPCCCMFIDFVQTLSDWVDKRPYWNRGLVYVVISLPPIFSCFNFSSLLGSGSIFATGVIYGFMALGRKGSREDMAAMATPHQGLTSPTVGQPDHSATLMEDPDVWRPT</sequence>
<keyword evidence="6" id="KW-0109">Calcium transport</keyword>
<evidence type="ECO:0000256" key="12">
    <source>
        <dbReference type="ARBA" id="ARBA00023065"/>
    </source>
</evidence>